<keyword evidence="1" id="KW-1133">Transmembrane helix</keyword>
<dbReference type="RefSeq" id="XP_028531264.1">
    <property type="nucleotide sequence ID" value="XM_028676801.1"/>
</dbReference>
<protein>
    <submittedName>
        <fullName evidence="2">PIR-like protein</fullName>
    </submittedName>
</protein>
<proteinExistence type="predicted"/>
<keyword evidence="1" id="KW-0472">Membrane</keyword>
<evidence type="ECO:0000256" key="1">
    <source>
        <dbReference type="SAM" id="Phobius"/>
    </source>
</evidence>
<feature type="transmembrane region" description="Helical" evidence="1">
    <location>
        <begin position="304"/>
        <end position="326"/>
    </location>
</feature>
<organism evidence="2 3">
    <name type="scientific">Plasmodium relictum</name>
    <dbReference type="NCBI Taxonomy" id="85471"/>
    <lineage>
        <taxon>Eukaryota</taxon>
        <taxon>Sar</taxon>
        <taxon>Alveolata</taxon>
        <taxon>Apicomplexa</taxon>
        <taxon>Aconoidasida</taxon>
        <taxon>Haemosporida</taxon>
        <taxon>Plasmodiidae</taxon>
        <taxon>Plasmodium</taxon>
        <taxon>Plasmodium (Haemamoeba)</taxon>
    </lineage>
</organism>
<keyword evidence="1" id="KW-0812">Transmembrane</keyword>
<dbReference type="Proteomes" id="UP000220158">
    <property type="component" value="Unassembled WGS sequence"/>
</dbReference>
<dbReference type="AlphaFoldDB" id="A0A1J1GKK5"/>
<keyword evidence="3" id="KW-1185">Reference proteome</keyword>
<dbReference type="OMA" id="FIMESQI"/>
<sequence length="403" mass="46113">MSRFRTTRILTDAQSAILSKVALSINRNENDLKKWFESIKDDLFMQIEKIHNSMCHDNSNLGDWISNRTREITISLNYNTDIKQKSIINNIWKFWENLVEYIINYFSYIDENFSCNITRDNINDVTDWIHNKSMLVEQKLHSEQYNGDNKMLNDTVSTWKQAIKSIENFIIKPYINSTELNGYTEYKSNLLDTSTPLSTHALSTTSDSLSLLNTSTTSSEHILSTESDVLSTIASTITNTLSYISENISTVTPTNVLDVLSTFSPSITENLTKDINDLNISSFEKEDNEFSACLGFFCGSTVTIGLSVSLAVVGAVFLFVLFYKYVPMGSLFGKKKFKIKKGKKKLREISLEDLEDTFENSKKIEKVIGKRSRLNSFLRAFGYRYRSTFSYIDEGIPIDERIV</sequence>
<accession>A0A1J1GKK5</accession>
<evidence type="ECO:0000313" key="3">
    <source>
        <dbReference type="Proteomes" id="UP000220158"/>
    </source>
</evidence>
<dbReference type="EMBL" id="CVMU01000384">
    <property type="protein sequence ID" value="CRG85265.1"/>
    <property type="molecule type" value="Genomic_DNA"/>
</dbReference>
<dbReference type="OrthoDB" id="394175at2759"/>
<dbReference type="GeneID" id="39733985"/>
<reference evidence="2 3" key="1">
    <citation type="submission" date="2015-04" db="EMBL/GenBank/DDBJ databases">
        <authorList>
            <consortium name="Pathogen Informatics"/>
        </authorList>
    </citation>
    <scope>NUCLEOTIDE SEQUENCE [LARGE SCALE GENOMIC DNA]</scope>
    <source>
        <strain evidence="2 3">SGS1</strain>
    </source>
</reference>
<evidence type="ECO:0000313" key="2">
    <source>
        <dbReference type="EMBL" id="CRG85265.1"/>
    </source>
</evidence>
<dbReference type="VEuPathDB" id="PlasmoDB:PRELSG_0007000"/>
<gene>
    <name evidence="2" type="ORF">PRELSG_0007000</name>
</gene>
<name>A0A1J1GKK5_PLARL</name>
<dbReference type="KEGG" id="prel:PRELSG_0007000"/>